<dbReference type="Proteomes" id="UP000030786">
    <property type="component" value="Chromosome"/>
</dbReference>
<dbReference type="RefSeq" id="WP_029446230.1">
    <property type="nucleotide sequence ID" value="NZ_CP009976.1"/>
</dbReference>
<gene>
    <name evidence="1" type="ORF">M666_13130</name>
</gene>
<evidence type="ECO:0000313" key="2">
    <source>
        <dbReference type="Proteomes" id="UP000030786"/>
    </source>
</evidence>
<reference evidence="1 2" key="1">
    <citation type="journal article" date="2014" name="Environ. Microbiol.">
        <title>Contrasting genomic patterns and infection strategies of two co-existing Bacteroidetes podovirus genera.</title>
        <authorList>
            <person name="Holmfeldt K."/>
            <person name="Howard-Varona C."/>
            <person name="Solonenko N."/>
            <person name="Sullivan M.B."/>
        </authorList>
    </citation>
    <scope>NUCLEOTIDE SEQUENCE [LARGE SCALE GENOMIC DNA]</scope>
    <source>
        <strain evidence="1 2">18</strain>
    </source>
</reference>
<dbReference type="AlphaFoldDB" id="A0AAU8RP31"/>
<dbReference type="GeneID" id="78061681"/>
<organism evidence="1 2">
    <name type="scientific">Cellulophaga baltica 18</name>
    <dbReference type="NCBI Taxonomy" id="1348584"/>
    <lineage>
        <taxon>Bacteria</taxon>
        <taxon>Pseudomonadati</taxon>
        <taxon>Bacteroidota</taxon>
        <taxon>Flavobacteriia</taxon>
        <taxon>Flavobacteriales</taxon>
        <taxon>Flavobacteriaceae</taxon>
        <taxon>Cellulophaga</taxon>
    </lineage>
</organism>
<dbReference type="KEGG" id="cbat:M666_13130"/>
<proteinExistence type="predicted"/>
<protein>
    <submittedName>
        <fullName evidence="1">Uncharacterized protein</fullName>
    </submittedName>
</protein>
<dbReference type="EMBL" id="CP009976">
    <property type="protein sequence ID" value="AIZ42438.1"/>
    <property type="molecule type" value="Genomic_DNA"/>
</dbReference>
<name>A0AAU8RP31_9FLAO</name>
<evidence type="ECO:0000313" key="1">
    <source>
        <dbReference type="EMBL" id="AIZ42438.1"/>
    </source>
</evidence>
<accession>A0AAU8RP31</accession>
<sequence>MEKNQSFIDSQGMIDLASTYNVNVLLTASSHNVWRTKPLKINDSNCSSIALTTSPNGANPHCVGSEDNQHYKKTDGLIQAHVGVAGKTMGLDLKKYPDACNPNADGEVLHYLADGTCTTDAITGIVSLKISANSMQGDFLKIDGSLFEPYSFTVEKN</sequence>